<sequence>MLKPNKYIKAKVPTIDKGRAIVGIITDRKLCRKRNIAITTSIKASNIVKLASFTDSLIEKLTYQT</sequence>
<proteinExistence type="predicted"/>
<comment type="caution">
    <text evidence="1">The sequence shown here is derived from an EMBL/GenBank/DDBJ whole genome shotgun (WGS) entry which is preliminary data.</text>
</comment>
<accession>A0A0F3MQT1</accession>
<reference evidence="1 2" key="1">
    <citation type="submission" date="2015-01" db="EMBL/GenBank/DDBJ databases">
        <title>Genome Sequencing of Rickettsiales.</title>
        <authorList>
            <person name="Daugherty S.C."/>
            <person name="Su Q."/>
            <person name="Abolude K."/>
            <person name="Beier-Sexton M."/>
            <person name="Carlyon J.A."/>
            <person name="Carter R."/>
            <person name="Day N.P."/>
            <person name="Dumler S.J."/>
            <person name="Dyachenko V."/>
            <person name="Godinez A."/>
            <person name="Kurtti T.J."/>
            <person name="Lichay M."/>
            <person name="Mullins K.E."/>
            <person name="Ott S."/>
            <person name="Pappas-Brown V."/>
            <person name="Paris D.H."/>
            <person name="Patel P."/>
            <person name="Richards A.L."/>
            <person name="Sadzewicz L."/>
            <person name="Sears K."/>
            <person name="Seidman D."/>
            <person name="Sengamalay N."/>
            <person name="Stenos J."/>
            <person name="Tallon L.J."/>
            <person name="Vincent G."/>
            <person name="Fraser C.M."/>
            <person name="Munderloh U."/>
            <person name="Dunning-Hotopp J.C."/>
        </authorList>
    </citation>
    <scope>NUCLEOTIDE SEQUENCE [LARGE SCALE GENOMIC DNA]</scope>
    <source>
        <strain evidence="1 2">Pedreira</strain>
    </source>
</reference>
<dbReference type="EMBL" id="LANQ01000001">
    <property type="protein sequence ID" value="KJV57802.1"/>
    <property type="molecule type" value="Genomic_DNA"/>
</dbReference>
<dbReference type="AlphaFoldDB" id="A0A0F3MQT1"/>
<protein>
    <submittedName>
        <fullName evidence="1">Uncharacterized protein</fullName>
    </submittedName>
</protein>
<organism evidence="1 2">
    <name type="scientific">Rickettsia felis str. Pedreira</name>
    <dbReference type="NCBI Taxonomy" id="1359196"/>
    <lineage>
        <taxon>Bacteria</taxon>
        <taxon>Pseudomonadati</taxon>
        <taxon>Pseudomonadota</taxon>
        <taxon>Alphaproteobacteria</taxon>
        <taxon>Rickettsiales</taxon>
        <taxon>Rickettsiaceae</taxon>
        <taxon>Rickettsieae</taxon>
        <taxon>Rickettsia</taxon>
        <taxon>spotted fever group</taxon>
    </lineage>
</organism>
<name>A0A0F3MQT1_RICFI</name>
<evidence type="ECO:0000313" key="2">
    <source>
        <dbReference type="Proteomes" id="UP000033475"/>
    </source>
</evidence>
<gene>
    <name evidence="1" type="ORF">RFEPED_0169</name>
</gene>
<dbReference type="Proteomes" id="UP000033475">
    <property type="component" value="Unassembled WGS sequence"/>
</dbReference>
<dbReference type="AntiFam" id="ANF00215">
    <property type="entry name" value="Shadow ORF (opposite nolG)"/>
</dbReference>
<evidence type="ECO:0000313" key="1">
    <source>
        <dbReference type="EMBL" id="KJV57802.1"/>
    </source>
</evidence>